<dbReference type="InterPro" id="IPR055170">
    <property type="entry name" value="GFO_IDH_MocA-like_dom"/>
</dbReference>
<organism evidence="4 5">
    <name type="scientific">Alicyclobacillus fodiniaquatilis</name>
    <dbReference type="NCBI Taxonomy" id="1661150"/>
    <lineage>
        <taxon>Bacteria</taxon>
        <taxon>Bacillati</taxon>
        <taxon>Bacillota</taxon>
        <taxon>Bacilli</taxon>
        <taxon>Bacillales</taxon>
        <taxon>Alicyclobacillaceae</taxon>
        <taxon>Alicyclobacillus</taxon>
    </lineage>
</organism>
<dbReference type="SUPFAM" id="SSF55347">
    <property type="entry name" value="Glyceraldehyde-3-phosphate dehydrogenase-like, C-terminal domain"/>
    <property type="match status" value="1"/>
</dbReference>
<comment type="caution">
    <text evidence="4">The sequence shown here is derived from an EMBL/GenBank/DDBJ whole genome shotgun (WGS) entry which is preliminary data.</text>
</comment>
<dbReference type="PANTHER" id="PTHR43818">
    <property type="entry name" value="BCDNA.GH03377"/>
    <property type="match status" value="1"/>
</dbReference>
<accession>A0ABW4JMY9</accession>
<protein>
    <submittedName>
        <fullName evidence="4">Gfo/Idh/MocA family protein</fullName>
    </submittedName>
</protein>
<dbReference type="Proteomes" id="UP001597079">
    <property type="component" value="Unassembled WGS sequence"/>
</dbReference>
<dbReference type="PANTHER" id="PTHR43818:SF11">
    <property type="entry name" value="BCDNA.GH03377"/>
    <property type="match status" value="1"/>
</dbReference>
<feature type="domain" description="Gfo/Idh/MocA-like oxidoreductase N-terminal" evidence="2">
    <location>
        <begin position="38"/>
        <end position="154"/>
    </location>
</feature>
<proteinExistence type="predicted"/>
<dbReference type="RefSeq" id="WP_377945269.1">
    <property type="nucleotide sequence ID" value="NZ_JBHUCX010000092.1"/>
</dbReference>
<dbReference type="SUPFAM" id="SSF51735">
    <property type="entry name" value="NAD(P)-binding Rossmann-fold domains"/>
    <property type="match status" value="1"/>
</dbReference>
<evidence type="ECO:0000313" key="5">
    <source>
        <dbReference type="Proteomes" id="UP001597079"/>
    </source>
</evidence>
<evidence type="ECO:0000259" key="2">
    <source>
        <dbReference type="Pfam" id="PF01408"/>
    </source>
</evidence>
<keyword evidence="5" id="KW-1185">Reference proteome</keyword>
<evidence type="ECO:0000313" key="4">
    <source>
        <dbReference type="EMBL" id="MFD1677368.1"/>
    </source>
</evidence>
<dbReference type="Pfam" id="PF01408">
    <property type="entry name" value="GFO_IDH_MocA"/>
    <property type="match status" value="1"/>
</dbReference>
<sequence>MSQHQEIRRFTVSREIRMACCKAADDSDDERVNVVRKVKIGVIGAGVISNNYLKNCTSKHSNILEVKAIADAVPANAEKRAQEYNIPHVYTVDELLADPDIEIVLNLTAPVAHAPLNLKALQAGKHVYTEKPFALSREDADEVLALAESKGLLVGCAPDTFLGAGIQTCIKLIDDGWIGKPYAANGTIIMGHAANGTHPNFQNFLKLGGDPLMDMGPYYLTALIAMLGPVRRVTGSAQQLYQEVNITNPNSSAYGKAVPVEAPTNVAAVLDFQSGVVANLQAAKESFGYLPRLEIYGTRGNLTVPDPNMFGGPVTIQFLNGEKKEIPHTHPYAEEGRGMGIADMAYAIQLSRPNRANGRLASHVLDISLSIFEASQTEKHVHLRSTVERPAPLPLGLQYNLLDA</sequence>
<dbReference type="InterPro" id="IPR036291">
    <property type="entry name" value="NAD(P)-bd_dom_sf"/>
</dbReference>
<keyword evidence="1" id="KW-0560">Oxidoreductase</keyword>
<feature type="domain" description="GFO/IDH/MocA-like oxidoreductase" evidence="3">
    <location>
        <begin position="167"/>
        <end position="302"/>
    </location>
</feature>
<dbReference type="EMBL" id="JBHUCX010000092">
    <property type="protein sequence ID" value="MFD1677368.1"/>
    <property type="molecule type" value="Genomic_DNA"/>
</dbReference>
<dbReference type="Gene3D" id="3.30.360.10">
    <property type="entry name" value="Dihydrodipicolinate Reductase, domain 2"/>
    <property type="match status" value="1"/>
</dbReference>
<name>A0ABW4JMY9_9BACL</name>
<dbReference type="InterPro" id="IPR000683">
    <property type="entry name" value="Gfo/Idh/MocA-like_OxRdtase_N"/>
</dbReference>
<reference evidence="5" key="1">
    <citation type="journal article" date="2019" name="Int. J. Syst. Evol. Microbiol.">
        <title>The Global Catalogue of Microorganisms (GCM) 10K type strain sequencing project: providing services to taxonomists for standard genome sequencing and annotation.</title>
        <authorList>
            <consortium name="The Broad Institute Genomics Platform"/>
            <consortium name="The Broad Institute Genome Sequencing Center for Infectious Disease"/>
            <person name="Wu L."/>
            <person name="Ma J."/>
        </authorList>
    </citation>
    <scope>NUCLEOTIDE SEQUENCE [LARGE SCALE GENOMIC DNA]</scope>
    <source>
        <strain evidence="5">CGMCC 1.12286</strain>
    </source>
</reference>
<dbReference type="InterPro" id="IPR050463">
    <property type="entry name" value="Gfo/Idh/MocA_oxidrdct_glycsds"/>
</dbReference>
<evidence type="ECO:0000256" key="1">
    <source>
        <dbReference type="ARBA" id="ARBA00023002"/>
    </source>
</evidence>
<evidence type="ECO:0000259" key="3">
    <source>
        <dbReference type="Pfam" id="PF22725"/>
    </source>
</evidence>
<gene>
    <name evidence="4" type="ORF">ACFSB2_22085</name>
</gene>
<dbReference type="Pfam" id="PF22725">
    <property type="entry name" value="GFO_IDH_MocA_C3"/>
    <property type="match status" value="1"/>
</dbReference>
<dbReference type="Gene3D" id="3.40.50.720">
    <property type="entry name" value="NAD(P)-binding Rossmann-like Domain"/>
    <property type="match status" value="1"/>
</dbReference>